<keyword evidence="3" id="KW-1185">Reference proteome</keyword>
<accession>A0A7W9STS2</accession>
<dbReference type="Gene3D" id="3.90.226.10">
    <property type="entry name" value="2-enoyl-CoA Hydratase, Chain A, domain 1"/>
    <property type="match status" value="1"/>
</dbReference>
<dbReference type="GO" id="GO:0006508">
    <property type="term" value="P:proteolysis"/>
    <property type="evidence" value="ECO:0007669"/>
    <property type="project" value="UniProtKB-KW"/>
</dbReference>
<keyword evidence="2" id="KW-0378">Hydrolase</keyword>
<dbReference type="SMART" id="SM00228">
    <property type="entry name" value="PDZ"/>
    <property type="match status" value="1"/>
</dbReference>
<dbReference type="Pfam" id="PF17820">
    <property type="entry name" value="PDZ_6"/>
    <property type="match status" value="1"/>
</dbReference>
<comment type="caution">
    <text evidence="2">The sequence shown here is derived from an EMBL/GenBank/DDBJ whole genome shotgun (WGS) entry which is preliminary data.</text>
</comment>
<dbReference type="AlphaFoldDB" id="A0A7W9STS2"/>
<dbReference type="InterPro" id="IPR029045">
    <property type="entry name" value="ClpP/crotonase-like_dom_sf"/>
</dbReference>
<reference evidence="2 3" key="1">
    <citation type="submission" date="2020-08" db="EMBL/GenBank/DDBJ databases">
        <title>Genomic Encyclopedia of Type Strains, Phase IV (KMG-IV): sequencing the most valuable type-strain genomes for metagenomic binning, comparative biology and taxonomic classification.</title>
        <authorList>
            <person name="Goeker M."/>
        </authorList>
    </citation>
    <scope>NUCLEOTIDE SEQUENCE [LARGE SCALE GENOMIC DNA]</scope>
    <source>
        <strain evidence="2 3">DSM 23562</strain>
    </source>
</reference>
<dbReference type="SMART" id="SM00245">
    <property type="entry name" value="TSPc"/>
    <property type="match status" value="1"/>
</dbReference>
<protein>
    <submittedName>
        <fullName evidence="2">Carboxyl-terminal processing protease</fullName>
        <ecNumber evidence="2">3.4.21.102</ecNumber>
    </submittedName>
</protein>
<dbReference type="Proteomes" id="UP000520814">
    <property type="component" value="Unassembled WGS sequence"/>
</dbReference>
<dbReference type="InterPro" id="IPR001478">
    <property type="entry name" value="PDZ"/>
</dbReference>
<gene>
    <name evidence="2" type="ORF">HNQ39_004506</name>
</gene>
<dbReference type="PANTHER" id="PTHR32060">
    <property type="entry name" value="TAIL-SPECIFIC PROTEASE"/>
    <property type="match status" value="1"/>
</dbReference>
<evidence type="ECO:0000313" key="2">
    <source>
        <dbReference type="EMBL" id="MBB6052685.1"/>
    </source>
</evidence>
<dbReference type="GO" id="GO:0030288">
    <property type="term" value="C:outer membrane-bounded periplasmic space"/>
    <property type="evidence" value="ECO:0007669"/>
    <property type="project" value="TreeGrafter"/>
</dbReference>
<dbReference type="SUPFAM" id="SSF50156">
    <property type="entry name" value="PDZ domain-like"/>
    <property type="match status" value="1"/>
</dbReference>
<dbReference type="GO" id="GO:0004252">
    <property type="term" value="F:serine-type endopeptidase activity"/>
    <property type="evidence" value="ECO:0007669"/>
    <property type="project" value="UniProtKB-EC"/>
</dbReference>
<name>A0A7W9STS2_ARMRO</name>
<proteinExistence type="predicted"/>
<keyword evidence="2" id="KW-0645">Protease</keyword>
<dbReference type="PANTHER" id="PTHR32060:SF30">
    <property type="entry name" value="CARBOXY-TERMINAL PROCESSING PROTEASE CTPA"/>
    <property type="match status" value="1"/>
</dbReference>
<dbReference type="RefSeq" id="WP_184202180.1">
    <property type="nucleotide sequence ID" value="NZ_JACHGW010000004.1"/>
</dbReference>
<dbReference type="InterPro" id="IPR036034">
    <property type="entry name" value="PDZ_sf"/>
</dbReference>
<dbReference type="PROSITE" id="PS50106">
    <property type="entry name" value="PDZ"/>
    <property type="match status" value="1"/>
</dbReference>
<feature type="domain" description="PDZ" evidence="1">
    <location>
        <begin position="116"/>
        <end position="177"/>
    </location>
</feature>
<evidence type="ECO:0000313" key="3">
    <source>
        <dbReference type="Proteomes" id="UP000520814"/>
    </source>
</evidence>
<evidence type="ECO:0000259" key="1">
    <source>
        <dbReference type="PROSITE" id="PS50106"/>
    </source>
</evidence>
<dbReference type="EMBL" id="JACHGW010000004">
    <property type="protein sequence ID" value="MBB6052685.1"/>
    <property type="molecule type" value="Genomic_DNA"/>
</dbReference>
<dbReference type="GO" id="GO:0007165">
    <property type="term" value="P:signal transduction"/>
    <property type="evidence" value="ECO:0007669"/>
    <property type="project" value="TreeGrafter"/>
</dbReference>
<dbReference type="InterPro" id="IPR005151">
    <property type="entry name" value="Tail-specific_protease"/>
</dbReference>
<dbReference type="Pfam" id="PF03572">
    <property type="entry name" value="Peptidase_S41"/>
    <property type="match status" value="1"/>
</dbReference>
<dbReference type="SUPFAM" id="SSF52096">
    <property type="entry name" value="ClpP/crotonase"/>
    <property type="match status" value="1"/>
</dbReference>
<dbReference type="InterPro" id="IPR041489">
    <property type="entry name" value="PDZ_6"/>
</dbReference>
<dbReference type="EC" id="3.4.21.102" evidence="2"/>
<dbReference type="CDD" id="cd06567">
    <property type="entry name" value="Peptidase_S41"/>
    <property type="match status" value="1"/>
</dbReference>
<organism evidence="2 3">
    <name type="scientific">Armatimonas rosea</name>
    <dbReference type="NCBI Taxonomy" id="685828"/>
    <lineage>
        <taxon>Bacteria</taxon>
        <taxon>Bacillati</taxon>
        <taxon>Armatimonadota</taxon>
        <taxon>Armatimonadia</taxon>
        <taxon>Armatimonadales</taxon>
        <taxon>Armatimonadaceae</taxon>
        <taxon>Armatimonas</taxon>
    </lineage>
</organism>
<sequence>MQRRRGSFLFGAGVVLATGVAFAGGVRLRQGHQAPRTTTLEAAPGRAQVAENGHAVTPRGSEAQDLGGTFETVYALVKEQYYDKLPTDTKMSQSSVKLMLAALEDPNSYYLEPEQRSLFEAEAQGRFSGIGAALSLQSTKTNGYTDYKITVVAPLPGSPAEKAGLKPGDIITHVDGKWVLGYDPLLSFAKVAQQFQNREVDEKVYEKARTSARDRITGGIRLHAAEMLLRGDKLLAKTIAAKDSYSLTVQRKGQSAPLKVEITPDTTTAPTLASKSLSGKASYLKLPYLSQGSDEAVATALKALPADSAGLVLDLRGNPGGSFEAMQRIAGLLAGRGVVAQEVGQAGKKNNLLAADAAVFKGPLTVLVDGGTASTAEALAACLSERGGATLVGEKTFGDALVQGMYRMEDGSAFTLITGKLVSSKGVAWSGVGLSPQVAVASGTPESELLARAVATLKSRPQVAATAPTGGKG</sequence>
<dbReference type="Gene3D" id="2.30.42.10">
    <property type="match status" value="1"/>
</dbReference>
<dbReference type="Gene3D" id="3.30.750.44">
    <property type="match status" value="1"/>
</dbReference>